<evidence type="ECO:0000313" key="3">
    <source>
        <dbReference type="EMBL" id="CCK80788.1"/>
    </source>
</evidence>
<dbReference type="Proteomes" id="UP000007347">
    <property type="component" value="Chromosome"/>
</dbReference>
<sequence>MDSILPPMSSSPVTALGLLPSSCPILQTGVRDIINVTKNIKSIMKKNIKSAGYKGMRNGNFNCR</sequence>
<evidence type="ECO:0000313" key="2">
    <source>
        <dbReference type="EMBL" id="CCK80524.1"/>
    </source>
</evidence>
<reference evidence="1 5" key="1">
    <citation type="journal article" date="2013" name="Environ. Microbiol.">
        <title>Complete genome, catabolic sub-proteomes and key-metabolites of Desulfobacula toluolica Tol2, a marine, aromatic compound-degrading, sulfate-reducing bacterium.</title>
        <authorList>
            <person name="Wohlbrand L."/>
            <person name="Jacob J.H."/>
            <person name="Kube M."/>
            <person name="Mussmann M."/>
            <person name="Jarling R."/>
            <person name="Beck A."/>
            <person name="Amann R."/>
            <person name="Wilkes H."/>
            <person name="Reinhardt R."/>
            <person name="Rabus R."/>
        </authorList>
    </citation>
    <scope>NUCLEOTIDE SEQUENCE [LARGE SCALE GENOMIC DNA]</scope>
    <source>
        <strain evidence="5">DSM 7467 / Tol2</strain>
        <strain evidence="1">Tol2</strain>
    </source>
</reference>
<dbReference type="KEGG" id="dto:TOL2_C15010"/>
<proteinExistence type="predicted"/>
<dbReference type="EMBL" id="FO203503">
    <property type="protein sequence ID" value="CCK79664.1"/>
    <property type="molecule type" value="Genomic_DNA"/>
</dbReference>
<name>K0N6Q6_DESTT</name>
<organism evidence="1 5">
    <name type="scientific">Desulfobacula toluolica (strain DSM 7467 / Tol2)</name>
    <dbReference type="NCBI Taxonomy" id="651182"/>
    <lineage>
        <taxon>Bacteria</taxon>
        <taxon>Pseudomonadati</taxon>
        <taxon>Thermodesulfobacteriota</taxon>
        <taxon>Desulfobacteria</taxon>
        <taxon>Desulfobacterales</taxon>
        <taxon>Desulfobacteraceae</taxon>
        <taxon>Desulfobacula</taxon>
    </lineage>
</organism>
<dbReference type="KEGG" id="dto:TOL2_C23630"/>
<dbReference type="AlphaFoldDB" id="K0N6Q6"/>
<dbReference type="KEGG" id="dto:TOL2_C26290"/>
<dbReference type="KEGG" id="dto:TOL2_C30320"/>
<evidence type="ECO:0000313" key="1">
    <source>
        <dbReference type="EMBL" id="CCK79664.1"/>
    </source>
</evidence>
<accession>K0N6Q6</accession>
<dbReference type="HOGENOM" id="CLU_2860469_0_0_7"/>
<evidence type="ECO:0000313" key="5">
    <source>
        <dbReference type="Proteomes" id="UP000007347"/>
    </source>
</evidence>
<dbReference type="EMBL" id="FO203503">
    <property type="protein sequence ID" value="CCK80524.1"/>
    <property type="molecule type" value="Genomic_DNA"/>
</dbReference>
<gene>
    <name evidence="1" type="ordered locus">TOL2_C15010</name>
    <name evidence="2" type="ordered locus">TOL2_C23630</name>
    <name evidence="3" type="ordered locus">TOL2_C26290</name>
    <name evidence="4" type="ordered locus">TOL2_C30320</name>
</gene>
<evidence type="ECO:0000313" key="4">
    <source>
        <dbReference type="EMBL" id="CCK81191.1"/>
    </source>
</evidence>
<dbReference type="EMBL" id="FO203503">
    <property type="protein sequence ID" value="CCK80788.1"/>
    <property type="molecule type" value="Genomic_DNA"/>
</dbReference>
<keyword evidence="5" id="KW-1185">Reference proteome</keyword>
<dbReference type="EMBL" id="FO203503">
    <property type="protein sequence ID" value="CCK81191.1"/>
    <property type="molecule type" value="Genomic_DNA"/>
</dbReference>
<protein>
    <submittedName>
        <fullName evidence="1">Uncharacterized protein</fullName>
    </submittedName>
</protein>